<dbReference type="HOGENOM" id="CLU_111913_3_0_5"/>
<dbReference type="Pfam" id="PF03852">
    <property type="entry name" value="Vsr"/>
    <property type="match status" value="1"/>
</dbReference>
<dbReference type="InterPro" id="IPR004603">
    <property type="entry name" value="DNA_mismatch_endonuc_vsr"/>
</dbReference>
<dbReference type="STRING" id="441620.Mpop_1846"/>
<dbReference type="PIRSF" id="PIRSF018267">
    <property type="entry name" value="VSR_endonuc"/>
    <property type="match status" value="1"/>
</dbReference>
<evidence type="ECO:0000256" key="3">
    <source>
        <dbReference type="ARBA" id="ARBA00022763"/>
    </source>
</evidence>
<proteinExistence type="inferred from homology"/>
<gene>
    <name evidence="7" type="ordered locus">Mpop_1846</name>
</gene>
<reference evidence="7" key="1">
    <citation type="submission" date="2008-04" db="EMBL/GenBank/DDBJ databases">
        <title>Complete sequence of chromosome of Methylobacterium populi BJ001.</title>
        <authorList>
            <consortium name="US DOE Joint Genome Institute"/>
            <person name="Copeland A."/>
            <person name="Lucas S."/>
            <person name="Lapidus A."/>
            <person name="Glavina del Rio T."/>
            <person name="Dalin E."/>
            <person name="Tice H."/>
            <person name="Bruce D."/>
            <person name="Goodwin L."/>
            <person name="Pitluck S."/>
            <person name="Chertkov O."/>
            <person name="Brettin T."/>
            <person name="Detter J.C."/>
            <person name="Han C."/>
            <person name="Kuske C.R."/>
            <person name="Schmutz J."/>
            <person name="Larimer F."/>
            <person name="Land M."/>
            <person name="Hauser L."/>
            <person name="Kyrpides N."/>
            <person name="Mikhailova N."/>
            <person name="Marx C."/>
            <person name="Richardson P."/>
        </authorList>
    </citation>
    <scope>NUCLEOTIDE SEQUENCE [LARGE SCALE GENOMIC DNA]</scope>
    <source>
        <strain evidence="7">BJ001</strain>
    </source>
</reference>
<protein>
    <recommendedName>
        <fullName evidence="6">Very short patch repair endonuclease</fullName>
        <ecNumber evidence="6">3.1.-.-</ecNumber>
    </recommendedName>
</protein>
<organism evidence="7 8">
    <name type="scientific">Methylorubrum populi (strain ATCC BAA-705 / NCIMB 13946 / BJ001)</name>
    <name type="common">Methylobacterium populi</name>
    <dbReference type="NCBI Taxonomy" id="441620"/>
    <lineage>
        <taxon>Bacteria</taxon>
        <taxon>Pseudomonadati</taxon>
        <taxon>Pseudomonadota</taxon>
        <taxon>Alphaproteobacteria</taxon>
        <taxon>Hyphomicrobiales</taxon>
        <taxon>Methylobacteriaceae</taxon>
        <taxon>Methylorubrum</taxon>
    </lineage>
</organism>
<dbReference type="AlphaFoldDB" id="B1ZJA4"/>
<dbReference type="REBASE" id="18221">
    <property type="entry name" value="V.MpoORF1847P"/>
</dbReference>
<dbReference type="NCBIfam" id="TIGR00632">
    <property type="entry name" value="vsr"/>
    <property type="match status" value="1"/>
</dbReference>
<evidence type="ECO:0000256" key="2">
    <source>
        <dbReference type="ARBA" id="ARBA00022759"/>
    </source>
</evidence>
<dbReference type="GO" id="GO:0006298">
    <property type="term" value="P:mismatch repair"/>
    <property type="evidence" value="ECO:0007669"/>
    <property type="project" value="UniProtKB-UniRule"/>
</dbReference>
<name>B1ZJA4_METPB</name>
<dbReference type="EMBL" id="CP001029">
    <property type="protein sequence ID" value="ACB80009.1"/>
    <property type="molecule type" value="Genomic_DNA"/>
</dbReference>
<accession>B1ZJA4</accession>
<dbReference type="InterPro" id="IPR011335">
    <property type="entry name" value="Restrct_endonuc-II-like"/>
</dbReference>
<keyword evidence="5 6" id="KW-0234">DNA repair</keyword>
<dbReference type="KEGG" id="mpo:Mpop_1846"/>
<evidence type="ECO:0000256" key="4">
    <source>
        <dbReference type="ARBA" id="ARBA00022801"/>
    </source>
</evidence>
<evidence type="ECO:0000256" key="6">
    <source>
        <dbReference type="PIRNR" id="PIRNR018267"/>
    </source>
</evidence>
<keyword evidence="1 6" id="KW-0540">Nuclease</keyword>
<dbReference type="Proteomes" id="UP000007136">
    <property type="component" value="Chromosome"/>
</dbReference>
<keyword evidence="4 6" id="KW-0378">Hydrolase</keyword>
<sequence>MQSVGQKNTGPEIVVRRIAHALGYRFRLHRKDLPGRPDLVFPGRRKVVFVHGCFWHGHGCSKGRLPKSKPEFWVPKIEGNRARDARAEQALVDLGWETLTLWQCETKTPEMVETKLREFLGPPGGAVSTVG</sequence>
<dbReference type="SUPFAM" id="SSF52980">
    <property type="entry name" value="Restriction endonuclease-like"/>
    <property type="match status" value="1"/>
</dbReference>
<comment type="similarity">
    <text evidence="6">Belongs to the vsr family.</text>
</comment>
<keyword evidence="3 6" id="KW-0227">DNA damage</keyword>
<evidence type="ECO:0000313" key="8">
    <source>
        <dbReference type="Proteomes" id="UP000007136"/>
    </source>
</evidence>
<dbReference type="Gene3D" id="3.40.960.10">
    <property type="entry name" value="VSR Endonuclease"/>
    <property type="match status" value="1"/>
</dbReference>
<dbReference type="EC" id="3.1.-.-" evidence="6"/>
<evidence type="ECO:0000256" key="5">
    <source>
        <dbReference type="ARBA" id="ARBA00023204"/>
    </source>
</evidence>
<evidence type="ECO:0000313" key="7">
    <source>
        <dbReference type="EMBL" id="ACB80009.1"/>
    </source>
</evidence>
<evidence type="ECO:0000256" key="1">
    <source>
        <dbReference type="ARBA" id="ARBA00022722"/>
    </source>
</evidence>
<dbReference type="GO" id="GO:0004519">
    <property type="term" value="F:endonuclease activity"/>
    <property type="evidence" value="ECO:0007669"/>
    <property type="project" value="UniProtKB-KW"/>
</dbReference>
<dbReference type="GO" id="GO:0016787">
    <property type="term" value="F:hydrolase activity"/>
    <property type="evidence" value="ECO:0007669"/>
    <property type="project" value="UniProtKB-KW"/>
</dbReference>
<dbReference type="CDD" id="cd00221">
    <property type="entry name" value="Vsr"/>
    <property type="match status" value="1"/>
</dbReference>
<keyword evidence="2 6" id="KW-0255">Endonuclease</keyword>
<comment type="function">
    <text evidence="6">May nick specific sequences that contain T:G mispairs resulting from m5C-deamination.</text>
</comment>
<dbReference type="eggNOG" id="COG3727">
    <property type="taxonomic scope" value="Bacteria"/>
</dbReference>